<dbReference type="KEGG" id="gni:GNIT_0851"/>
<keyword evidence="2" id="KW-1185">Reference proteome</keyword>
<evidence type="ECO:0000313" key="2">
    <source>
        <dbReference type="Proteomes" id="UP000009282"/>
    </source>
</evidence>
<accession>G4QJU7</accession>
<dbReference type="Proteomes" id="UP000009282">
    <property type="component" value="Chromosome"/>
</dbReference>
<dbReference type="AlphaFoldDB" id="G4QJU7"/>
<name>G4QJU7_GLANF</name>
<evidence type="ECO:0000313" key="1">
    <source>
        <dbReference type="EMBL" id="AEP28989.1"/>
    </source>
</evidence>
<organism evidence="1 2">
    <name type="scientific">Glaciecola nitratireducens (strain JCM 12485 / KCTC 12276 / FR1064)</name>
    <dbReference type="NCBI Taxonomy" id="1085623"/>
    <lineage>
        <taxon>Bacteria</taxon>
        <taxon>Pseudomonadati</taxon>
        <taxon>Pseudomonadota</taxon>
        <taxon>Gammaproteobacteria</taxon>
        <taxon>Alteromonadales</taxon>
        <taxon>Alteromonadaceae</taxon>
        <taxon>Brumicola</taxon>
    </lineage>
</organism>
<proteinExistence type="predicted"/>
<reference evidence="1 2" key="1">
    <citation type="journal article" date="2011" name="J. Bacteriol.">
        <title>Complete genome sequence of seawater bacterium Glaciecola nitratireducens FR1064T.</title>
        <authorList>
            <person name="Bian F."/>
            <person name="Qin Q.L."/>
            <person name="Xie B.B."/>
            <person name="Shu Y.L."/>
            <person name="Zhang X.Y."/>
            <person name="Yu Y."/>
            <person name="Chen B."/>
            <person name="Chen X.L."/>
            <person name="Zhou B.C."/>
            <person name="Zhang Y.Z."/>
        </authorList>
    </citation>
    <scope>NUCLEOTIDE SEQUENCE [LARGE SCALE GENOMIC DNA]</scope>
    <source>
        <strain evidence="2">JCM 12485 / KCTC 12276 / FR1064</strain>
    </source>
</reference>
<protein>
    <submittedName>
        <fullName evidence="1">Uncharacterized protein</fullName>
    </submittedName>
</protein>
<dbReference type="EMBL" id="CP003060">
    <property type="protein sequence ID" value="AEP28989.1"/>
    <property type="molecule type" value="Genomic_DNA"/>
</dbReference>
<sequence>MIDKKVILFESSSHCRPAIKYHTLWQLTGRFGQFADVDLTSVVKTP</sequence>
<dbReference type="HOGENOM" id="CLU_3184214_0_0_6"/>
<gene>
    <name evidence="1" type="ordered locus">GNIT_0851</name>
</gene>